<gene>
    <name evidence="4" type="ORF">CTI12_AA140740</name>
</gene>
<dbReference type="OrthoDB" id="696691at2759"/>
<feature type="compositionally biased region" description="Polar residues" evidence="1">
    <location>
        <begin position="1150"/>
        <end position="1173"/>
    </location>
</feature>
<dbReference type="Proteomes" id="UP000245207">
    <property type="component" value="Unassembled WGS sequence"/>
</dbReference>
<feature type="region of interest" description="Disordered" evidence="1">
    <location>
        <begin position="418"/>
        <end position="439"/>
    </location>
</feature>
<comment type="caution">
    <text evidence="4">The sequence shown here is derived from an EMBL/GenBank/DDBJ whole genome shotgun (WGS) entry which is preliminary data.</text>
</comment>
<evidence type="ECO:0000313" key="5">
    <source>
        <dbReference type="Proteomes" id="UP000245207"/>
    </source>
</evidence>
<organism evidence="4 5">
    <name type="scientific">Artemisia annua</name>
    <name type="common">Sweet wormwood</name>
    <dbReference type="NCBI Taxonomy" id="35608"/>
    <lineage>
        <taxon>Eukaryota</taxon>
        <taxon>Viridiplantae</taxon>
        <taxon>Streptophyta</taxon>
        <taxon>Embryophyta</taxon>
        <taxon>Tracheophyta</taxon>
        <taxon>Spermatophyta</taxon>
        <taxon>Magnoliopsida</taxon>
        <taxon>eudicotyledons</taxon>
        <taxon>Gunneridae</taxon>
        <taxon>Pentapetalae</taxon>
        <taxon>asterids</taxon>
        <taxon>campanulids</taxon>
        <taxon>Asterales</taxon>
        <taxon>Asteraceae</taxon>
        <taxon>Asteroideae</taxon>
        <taxon>Anthemideae</taxon>
        <taxon>Artemisiinae</taxon>
        <taxon>Artemisia</taxon>
    </lineage>
</organism>
<dbReference type="InterPro" id="IPR003871">
    <property type="entry name" value="RFA1B/D_OB_1st"/>
</dbReference>
<feature type="domain" description="Replication protein A 70 kDa DNA-binding subunit B/D first OB fold" evidence="2">
    <location>
        <begin position="713"/>
        <end position="813"/>
    </location>
</feature>
<feature type="domain" description="Replication factor A C-terminal" evidence="3">
    <location>
        <begin position="925"/>
        <end position="1039"/>
    </location>
</feature>
<dbReference type="InterPro" id="IPR012340">
    <property type="entry name" value="NA-bd_OB-fold"/>
</dbReference>
<feature type="compositionally biased region" description="Low complexity" evidence="1">
    <location>
        <begin position="1093"/>
        <end position="1105"/>
    </location>
</feature>
<evidence type="ECO:0000256" key="1">
    <source>
        <dbReference type="SAM" id="MobiDB-lite"/>
    </source>
</evidence>
<protein>
    <submittedName>
        <fullName evidence="4">Uncharacterized protein</fullName>
    </submittedName>
</protein>
<dbReference type="EMBL" id="PKPP01001011">
    <property type="protein sequence ID" value="PWA86495.1"/>
    <property type="molecule type" value="Genomic_DNA"/>
</dbReference>
<feature type="region of interest" description="Disordered" evidence="1">
    <location>
        <begin position="1069"/>
        <end position="1193"/>
    </location>
</feature>
<dbReference type="SUPFAM" id="SSF50249">
    <property type="entry name" value="Nucleic acid-binding proteins"/>
    <property type="match status" value="2"/>
</dbReference>
<evidence type="ECO:0000259" key="3">
    <source>
        <dbReference type="Pfam" id="PF08646"/>
    </source>
</evidence>
<accession>A0A2U1PL66</accession>
<sequence length="1193" mass="131348">MVNKEEGRILPVNGNGSIKNCVAYNCQNTVSDVLAGDGCCRSPSSAFTGLSDSIVSPLCIRQASSLSEDVRLPTSSGSVTLRECQDMCPKRKAEDGGVVCVGGHQKKVKRQEDGRCENSDGIHFGVHANESFLFTCGSTMELPVAERLAGMSNPATQVPLVLDSGASVSQGSCEYLFLLCGFSSFTVCRDMCSGPMLLDFVGGNVCRFTDSLQPSPFRLEVPCLSSADASVISCARNGLEVRRRKRPAQGLVTQQSVSKRRNRGSDVTVCGPFIGLSPSLSYVTTKSDQPNIGGITCFPITSGVSAFQNETTHEQLFDLENMMVCSPVSSPLCTAPHVYSTIVHSSHANADGALPPTDNEAIGCCIVLLPGVAGVVASPVVYTCVGEHEDLWRGDTPSVVSTPAMQPPVHADVTFMTTSSMSQSTSIRSRNTRNSREHGFEDVPDISLMGAMPAVHGTGTSSAARRRFRRRRNARDVPQPVSGNAGGVRMPSHSGPPEEYRAYGPCECVCRYCHARFWRDIVEGLIHVLDEHNGLVQLFRTARDKLREANVPDFKMRLYGVVGSAQHELPTADCIGAIVFEDGPQSESEFDIIIESHSGEPQRVNKLHPCYMAFQLPLLFIYGEQGYHTGLRLQGVDDTATDEDKRLSQIWQLAANCLPVKMLKTVFRIMAGQGNGATVRANAQELPTDEGPSFERSKEKGKAPMVEKEELNLMDIKPTDLDKPIEVKIYRKWFSRNVPDPNPTGLCFILLDRMGSAIQANVQLWDMRQFDTALQVGSCYKIERFGCKNSDNWQRTLNNPITLLFGRYTLVTPTENEGFADHYFDFISYNEVAQRADTRDYALTDYIGIIRSIGHIRESGDSTTNRILRRNIDIQNLKYEDMMYPAPPLQIPVTRAQNAEQVQERQLTPLNVLMQSGPESIMQQFTVQAMILGIDEQVGWYFNRCRTCGNKISEGMPHRHCQQPGVRPIPNYSYCFRITLADDTGNVVVTCFSPEANSLLSSSVTDLLSYIPDPDPHTFPPIIQDLQNTTHIFHVHLAKTSRRGLPRFILDRAEDVPLPALPEVQEQVRAPATSVPVETPLQTTPSAQSALQTPIPAETSTTSATPPSPMPEEPSERESLTTAETSAIGATPPPPASEEPAERENVVTEIESTTVRRQLFQQTTQEQLPNTAETPEDREEENSLHRAKRARHD</sequence>
<feature type="compositionally biased region" description="Low complexity" evidence="1">
    <location>
        <begin position="418"/>
        <end position="429"/>
    </location>
</feature>
<keyword evidence="5" id="KW-1185">Reference proteome</keyword>
<dbReference type="Gene3D" id="2.40.50.140">
    <property type="entry name" value="Nucleic acid-binding proteins"/>
    <property type="match status" value="2"/>
</dbReference>
<reference evidence="4 5" key="1">
    <citation type="journal article" date="2018" name="Mol. Plant">
        <title>The genome of Artemisia annua provides insight into the evolution of Asteraceae family and artemisinin biosynthesis.</title>
        <authorList>
            <person name="Shen Q."/>
            <person name="Zhang L."/>
            <person name="Liao Z."/>
            <person name="Wang S."/>
            <person name="Yan T."/>
            <person name="Shi P."/>
            <person name="Liu M."/>
            <person name="Fu X."/>
            <person name="Pan Q."/>
            <person name="Wang Y."/>
            <person name="Lv Z."/>
            <person name="Lu X."/>
            <person name="Zhang F."/>
            <person name="Jiang W."/>
            <person name="Ma Y."/>
            <person name="Chen M."/>
            <person name="Hao X."/>
            <person name="Li L."/>
            <person name="Tang Y."/>
            <person name="Lv G."/>
            <person name="Zhou Y."/>
            <person name="Sun X."/>
            <person name="Brodelius P.E."/>
            <person name="Rose J.K.C."/>
            <person name="Tang K."/>
        </authorList>
    </citation>
    <scope>NUCLEOTIDE SEQUENCE [LARGE SCALE GENOMIC DNA]</scope>
    <source>
        <strain evidence="5">cv. Huhao1</strain>
        <tissue evidence="4">Leaf</tissue>
    </source>
</reference>
<feature type="compositionally biased region" description="Polar residues" evidence="1">
    <location>
        <begin position="1080"/>
        <end position="1092"/>
    </location>
</feature>
<dbReference type="PANTHER" id="PTHR47165">
    <property type="entry name" value="OS03G0429900 PROTEIN"/>
    <property type="match status" value="1"/>
</dbReference>
<name>A0A2U1PL66_ARTAN</name>
<dbReference type="Pfam" id="PF08646">
    <property type="entry name" value="Rep_fac-A_C"/>
    <property type="match status" value="1"/>
</dbReference>
<proteinExistence type="predicted"/>
<evidence type="ECO:0000259" key="2">
    <source>
        <dbReference type="Pfam" id="PF02721"/>
    </source>
</evidence>
<feature type="compositionally biased region" description="Basic residues" evidence="1">
    <location>
        <begin position="464"/>
        <end position="473"/>
    </location>
</feature>
<evidence type="ECO:0000313" key="4">
    <source>
        <dbReference type="EMBL" id="PWA86495.1"/>
    </source>
</evidence>
<dbReference type="Pfam" id="PF02721">
    <property type="entry name" value="DUF223"/>
    <property type="match status" value="1"/>
</dbReference>
<dbReference type="PANTHER" id="PTHR47165:SF4">
    <property type="entry name" value="OS03G0429900 PROTEIN"/>
    <property type="match status" value="1"/>
</dbReference>
<feature type="region of interest" description="Disordered" evidence="1">
    <location>
        <begin position="451"/>
        <end position="497"/>
    </location>
</feature>
<dbReference type="InterPro" id="IPR013955">
    <property type="entry name" value="Rep_factor-A_C"/>
</dbReference>
<dbReference type="AlphaFoldDB" id="A0A2U1PL66"/>